<feature type="domain" description="Glycosyltransferase 2-like" evidence="1">
    <location>
        <begin position="3"/>
        <end position="138"/>
    </location>
</feature>
<dbReference type="Pfam" id="PF00535">
    <property type="entry name" value="Glycos_transf_2"/>
    <property type="match status" value="1"/>
</dbReference>
<evidence type="ECO:0000313" key="2">
    <source>
        <dbReference type="EMBL" id="GAA4943480.1"/>
    </source>
</evidence>
<gene>
    <name evidence="2" type="ORF">GCM10023314_15680</name>
</gene>
<dbReference type="CDD" id="cd00761">
    <property type="entry name" value="Glyco_tranf_GTA_type"/>
    <property type="match status" value="1"/>
</dbReference>
<dbReference type="PANTHER" id="PTHR43685">
    <property type="entry name" value="GLYCOSYLTRANSFERASE"/>
    <property type="match status" value="1"/>
</dbReference>
<dbReference type="SUPFAM" id="SSF53448">
    <property type="entry name" value="Nucleotide-diphospho-sugar transferases"/>
    <property type="match status" value="1"/>
</dbReference>
<protein>
    <submittedName>
        <fullName evidence="2">Glycosyltransferase</fullName>
    </submittedName>
</protein>
<reference evidence="3" key="1">
    <citation type="journal article" date="2019" name="Int. J. Syst. Evol. Microbiol.">
        <title>The Global Catalogue of Microorganisms (GCM) 10K type strain sequencing project: providing services to taxonomists for standard genome sequencing and annotation.</title>
        <authorList>
            <consortium name="The Broad Institute Genomics Platform"/>
            <consortium name="The Broad Institute Genome Sequencing Center for Infectious Disease"/>
            <person name="Wu L."/>
            <person name="Ma J."/>
        </authorList>
    </citation>
    <scope>NUCLEOTIDE SEQUENCE [LARGE SCALE GENOMIC DNA]</scope>
    <source>
        <strain evidence="3">JCM 18285</strain>
    </source>
</reference>
<dbReference type="PANTHER" id="PTHR43685:SF2">
    <property type="entry name" value="GLYCOSYLTRANSFERASE 2-LIKE DOMAIN-CONTAINING PROTEIN"/>
    <property type="match status" value="1"/>
</dbReference>
<dbReference type="InterPro" id="IPR050834">
    <property type="entry name" value="Glycosyltransf_2"/>
</dbReference>
<keyword evidence="3" id="KW-1185">Reference proteome</keyword>
<dbReference type="RefSeq" id="WP_345191278.1">
    <property type="nucleotide sequence ID" value="NZ_BAABJJ010000019.1"/>
</dbReference>
<evidence type="ECO:0000313" key="3">
    <source>
        <dbReference type="Proteomes" id="UP001501302"/>
    </source>
</evidence>
<dbReference type="Gene3D" id="3.90.550.10">
    <property type="entry name" value="Spore Coat Polysaccharide Biosynthesis Protein SpsA, Chain A"/>
    <property type="match status" value="1"/>
</dbReference>
<dbReference type="Proteomes" id="UP001501302">
    <property type="component" value="Unassembled WGS sequence"/>
</dbReference>
<comment type="caution">
    <text evidence="2">The sequence shown here is derived from an EMBL/GenBank/DDBJ whole genome shotgun (WGS) entry which is preliminary data.</text>
</comment>
<dbReference type="InterPro" id="IPR001173">
    <property type="entry name" value="Glyco_trans_2-like"/>
</dbReference>
<dbReference type="EMBL" id="BAABJJ010000019">
    <property type="protein sequence ID" value="GAA4943480.1"/>
    <property type="molecule type" value="Genomic_DNA"/>
</dbReference>
<organism evidence="2 3">
    <name type="scientific">Algibacter agarivorans</name>
    <dbReference type="NCBI Taxonomy" id="1109741"/>
    <lineage>
        <taxon>Bacteria</taxon>
        <taxon>Pseudomonadati</taxon>
        <taxon>Bacteroidota</taxon>
        <taxon>Flavobacteriia</taxon>
        <taxon>Flavobacteriales</taxon>
        <taxon>Flavobacteriaceae</taxon>
        <taxon>Algibacter</taxon>
    </lineage>
</organism>
<proteinExistence type="predicted"/>
<sequence length="295" mass="34282">MLSILIPTYNYDTFELALELHKQAIKAHIVFELLVYDDASTLPIINNTKIEDLTFAKFRALEKNIGRSAIRNLLANDAKYNWLLFLDADTKIINKNFIQVYLNDIKNTSSQIVYGGISYQKNKPSNNQMLRWVYGKKREALKVSDRNENPHLRFLTLNFLSKKEVFNHIKFNTDIPNLRHEDTLFALDAKKKNISIKHINNPVLHLGLESSVVFLKKSEEATNVLYSFVKQKLVKPKDTALSRFANLLTKYKLHFIIILIYSVLKNPIKKQLLSNSPSLILFDFYRLGYYLSLPK</sequence>
<evidence type="ECO:0000259" key="1">
    <source>
        <dbReference type="Pfam" id="PF00535"/>
    </source>
</evidence>
<accession>A0ABP9GP02</accession>
<name>A0ABP9GP02_9FLAO</name>
<dbReference type="InterPro" id="IPR029044">
    <property type="entry name" value="Nucleotide-diphossugar_trans"/>
</dbReference>